<dbReference type="RefSeq" id="WP_103242625.1">
    <property type="nucleotide sequence ID" value="NZ_JANJZD010000042.1"/>
</dbReference>
<evidence type="ECO:0000313" key="1">
    <source>
        <dbReference type="EMBL" id="SOY32699.1"/>
    </source>
</evidence>
<proteinExistence type="predicted"/>
<organism evidence="1 2">
    <name type="scientific">Acetatifactor muris</name>
    <dbReference type="NCBI Taxonomy" id="879566"/>
    <lineage>
        <taxon>Bacteria</taxon>
        <taxon>Bacillati</taxon>
        <taxon>Bacillota</taxon>
        <taxon>Clostridia</taxon>
        <taxon>Lachnospirales</taxon>
        <taxon>Lachnospiraceae</taxon>
        <taxon>Acetatifactor</taxon>
    </lineage>
</organism>
<evidence type="ECO:0000313" key="2">
    <source>
        <dbReference type="Proteomes" id="UP000236311"/>
    </source>
</evidence>
<protein>
    <submittedName>
        <fullName evidence="1">Uncharacterized protein</fullName>
    </submittedName>
</protein>
<gene>
    <name evidence="1" type="ORF">AMURIS_05465</name>
</gene>
<name>A0A2K4ZQE8_9FIRM</name>
<keyword evidence="2" id="KW-1185">Reference proteome</keyword>
<accession>A0A2K4ZQE8</accession>
<dbReference type="Proteomes" id="UP000236311">
    <property type="component" value="Unassembled WGS sequence"/>
</dbReference>
<sequence>MKRGKLLDRIASQRMGRDIDRVLRKDREYRDAVKQQDIAFDELKKLGLDKAQRLTIDRAISADNQCGAVYGAVAYRLGMKDGIRLMTEIRQIAHQQ</sequence>
<dbReference type="AlphaFoldDB" id="A0A2K4ZQE8"/>
<dbReference type="OrthoDB" id="2048956at2"/>
<reference evidence="1 2" key="1">
    <citation type="submission" date="2018-01" db="EMBL/GenBank/DDBJ databases">
        <authorList>
            <person name="Gaut B.S."/>
            <person name="Morton B.R."/>
            <person name="Clegg M.T."/>
            <person name="Duvall M.R."/>
        </authorList>
    </citation>
    <scope>NUCLEOTIDE SEQUENCE [LARGE SCALE GENOMIC DNA]</scope>
    <source>
        <strain evidence="1">GP69</strain>
    </source>
</reference>
<dbReference type="EMBL" id="OFSM01000064">
    <property type="protein sequence ID" value="SOY32699.1"/>
    <property type="molecule type" value="Genomic_DNA"/>
</dbReference>